<evidence type="ECO:0000256" key="1">
    <source>
        <dbReference type="SAM" id="Phobius"/>
    </source>
</evidence>
<keyword evidence="1" id="KW-0812">Transmembrane</keyword>
<reference evidence="3" key="1">
    <citation type="journal article" date="2019" name="Int. J. Syst. Evol. Microbiol.">
        <title>The Global Catalogue of Microorganisms (GCM) 10K type strain sequencing project: providing services to taxonomists for standard genome sequencing and annotation.</title>
        <authorList>
            <consortium name="The Broad Institute Genomics Platform"/>
            <consortium name="The Broad Institute Genome Sequencing Center for Infectious Disease"/>
            <person name="Wu L."/>
            <person name="Ma J."/>
        </authorList>
    </citation>
    <scope>NUCLEOTIDE SEQUENCE [LARGE SCALE GENOMIC DNA]</scope>
    <source>
        <strain evidence="3">JCM 31486</strain>
    </source>
</reference>
<evidence type="ECO:0000313" key="3">
    <source>
        <dbReference type="Proteomes" id="UP001597045"/>
    </source>
</evidence>
<name>A0ABW3MB73_9PSEU</name>
<keyword evidence="1" id="KW-1133">Transmembrane helix</keyword>
<proteinExistence type="predicted"/>
<feature type="transmembrane region" description="Helical" evidence="1">
    <location>
        <begin position="6"/>
        <end position="28"/>
    </location>
</feature>
<organism evidence="2 3">
    <name type="scientific">Kibdelosporangium lantanae</name>
    <dbReference type="NCBI Taxonomy" id="1497396"/>
    <lineage>
        <taxon>Bacteria</taxon>
        <taxon>Bacillati</taxon>
        <taxon>Actinomycetota</taxon>
        <taxon>Actinomycetes</taxon>
        <taxon>Pseudonocardiales</taxon>
        <taxon>Pseudonocardiaceae</taxon>
        <taxon>Kibdelosporangium</taxon>
    </lineage>
</organism>
<protein>
    <submittedName>
        <fullName evidence="2">Uncharacterized protein</fullName>
    </submittedName>
</protein>
<keyword evidence="1" id="KW-0472">Membrane</keyword>
<comment type="caution">
    <text evidence="2">The sequence shown here is derived from an EMBL/GenBank/DDBJ whole genome shotgun (WGS) entry which is preliminary data.</text>
</comment>
<dbReference type="EMBL" id="JBHTIS010000856">
    <property type="protein sequence ID" value="MFD1046939.1"/>
    <property type="molecule type" value="Genomic_DNA"/>
</dbReference>
<dbReference type="Proteomes" id="UP001597045">
    <property type="component" value="Unassembled WGS sequence"/>
</dbReference>
<sequence>MTRLVLNPLVWALVIIVAWLMVITMSIASNPDGARAQNADVTVQR</sequence>
<evidence type="ECO:0000313" key="2">
    <source>
        <dbReference type="EMBL" id="MFD1046939.1"/>
    </source>
</evidence>
<gene>
    <name evidence="2" type="ORF">ACFQ1S_16005</name>
</gene>
<keyword evidence="3" id="KW-1185">Reference proteome</keyword>
<accession>A0ABW3MB73</accession>